<dbReference type="AlphaFoldDB" id="A0A177HND2"/>
<evidence type="ECO:0000313" key="2">
    <source>
        <dbReference type="EMBL" id="OAH11734.1"/>
    </source>
</evidence>
<dbReference type="InterPro" id="IPR036388">
    <property type="entry name" value="WH-like_DNA-bd_sf"/>
</dbReference>
<dbReference type="STRING" id="1716141.STSP_49030"/>
<accession>A0A177HND2</accession>
<proteinExistence type="predicted"/>
<dbReference type="PANTHER" id="PTHR33164:SF99">
    <property type="entry name" value="MARR FAMILY REGULATORY PROTEIN"/>
    <property type="match status" value="1"/>
</dbReference>
<dbReference type="InterPro" id="IPR039422">
    <property type="entry name" value="MarR/SlyA-like"/>
</dbReference>
<dbReference type="InterPro" id="IPR000835">
    <property type="entry name" value="HTH_MarR-typ"/>
</dbReference>
<dbReference type="RefSeq" id="WP_067281908.1">
    <property type="nucleotide sequence ID" value="NZ_LOHS01000102.1"/>
</dbReference>
<dbReference type="EMBL" id="LOHS01000102">
    <property type="protein sequence ID" value="OAH11734.1"/>
    <property type="molecule type" value="Genomic_DNA"/>
</dbReference>
<dbReference type="SUPFAM" id="SSF46785">
    <property type="entry name" value="Winged helix' DNA-binding domain"/>
    <property type="match status" value="1"/>
</dbReference>
<dbReference type="GO" id="GO:0006950">
    <property type="term" value="P:response to stress"/>
    <property type="evidence" value="ECO:0007669"/>
    <property type="project" value="TreeGrafter"/>
</dbReference>
<protein>
    <recommendedName>
        <fullName evidence="1">HTH marR-type domain-containing protein</fullName>
    </recommendedName>
</protein>
<dbReference type="GO" id="GO:0003700">
    <property type="term" value="F:DNA-binding transcription factor activity"/>
    <property type="evidence" value="ECO:0007669"/>
    <property type="project" value="InterPro"/>
</dbReference>
<dbReference type="Proteomes" id="UP000077381">
    <property type="component" value="Unassembled WGS sequence"/>
</dbReference>
<dbReference type="SMART" id="SM00347">
    <property type="entry name" value="HTH_MARR"/>
    <property type="match status" value="1"/>
</dbReference>
<dbReference type="Gene3D" id="1.10.10.10">
    <property type="entry name" value="Winged helix-like DNA-binding domain superfamily/Winged helix DNA-binding domain"/>
    <property type="match status" value="1"/>
</dbReference>
<sequence>MGHPDSCLSPHERDLWRGFLAWSEHVTASVARALTEQSGLSVPEFEILVRLWEAPGHSLGQQTLGDSLSWTASRLSHQLSRMDKRALLSRESAGSGRYMTIRLTPAGAEAARRALHVHAEAVRAFFLAPLGDTQRGTLAALLASATPADGHTAQSARQ</sequence>
<gene>
    <name evidence="2" type="ORF">STSP_49030</name>
</gene>
<organism evidence="2 3">
    <name type="scientific">Streptomyces jeddahensis</name>
    <dbReference type="NCBI Taxonomy" id="1716141"/>
    <lineage>
        <taxon>Bacteria</taxon>
        <taxon>Bacillati</taxon>
        <taxon>Actinomycetota</taxon>
        <taxon>Actinomycetes</taxon>
        <taxon>Kitasatosporales</taxon>
        <taxon>Streptomycetaceae</taxon>
        <taxon>Streptomyces</taxon>
    </lineage>
</organism>
<name>A0A177HND2_9ACTN</name>
<feature type="domain" description="HTH marR-type" evidence="1">
    <location>
        <begin position="33"/>
        <end position="135"/>
    </location>
</feature>
<dbReference type="InterPro" id="IPR036390">
    <property type="entry name" value="WH_DNA-bd_sf"/>
</dbReference>
<reference evidence="2 3" key="1">
    <citation type="submission" date="2015-12" db="EMBL/GenBank/DDBJ databases">
        <title>Genome sequence of Streptomyces sp. G25.</title>
        <authorList>
            <person name="Poehlein A."/>
            <person name="Roettig A."/>
            <person name="Hiessl S."/>
            <person name="Hauschild P."/>
            <person name="Schauer J."/>
            <person name="Madkour M.H."/>
            <person name="Al-Ansari A.M."/>
            <person name="Almakishah N.H."/>
            <person name="Steinbuechel A."/>
            <person name="Daniel R."/>
        </authorList>
    </citation>
    <scope>NUCLEOTIDE SEQUENCE [LARGE SCALE GENOMIC DNA]</scope>
    <source>
        <strain evidence="3">G25(2015)</strain>
    </source>
</reference>
<comment type="caution">
    <text evidence="2">The sequence shown here is derived from an EMBL/GenBank/DDBJ whole genome shotgun (WGS) entry which is preliminary data.</text>
</comment>
<dbReference type="PATRIC" id="fig|1716141.3.peg.5146"/>
<keyword evidence="3" id="KW-1185">Reference proteome</keyword>
<evidence type="ECO:0000259" key="1">
    <source>
        <dbReference type="SMART" id="SM00347"/>
    </source>
</evidence>
<evidence type="ECO:0000313" key="3">
    <source>
        <dbReference type="Proteomes" id="UP000077381"/>
    </source>
</evidence>
<dbReference type="PANTHER" id="PTHR33164">
    <property type="entry name" value="TRANSCRIPTIONAL REGULATOR, MARR FAMILY"/>
    <property type="match status" value="1"/>
</dbReference>